<dbReference type="OrthoDB" id="8563833at2"/>
<dbReference type="RefSeq" id="WP_156046593.1">
    <property type="nucleotide sequence ID" value="NZ_BAWF01000022.1"/>
</dbReference>
<reference evidence="2 3" key="1">
    <citation type="submission" date="2014-02" db="EMBL/GenBank/DDBJ databases">
        <title>Whole genome shotgun sequence of Rhodococcus wratislaviensis NBRC 100605.</title>
        <authorList>
            <person name="Hosoyama A."/>
            <person name="Tsuchikane K."/>
            <person name="Yoshida I."/>
            <person name="Ohji S."/>
            <person name="Ichikawa N."/>
            <person name="Yamazoe A."/>
            <person name="Fujita N."/>
        </authorList>
    </citation>
    <scope>NUCLEOTIDE SEQUENCE [LARGE SCALE GENOMIC DNA]</scope>
    <source>
        <strain evidence="2 3">NBRC 100605</strain>
    </source>
</reference>
<dbReference type="Proteomes" id="UP000019491">
    <property type="component" value="Unassembled WGS sequence"/>
</dbReference>
<accession>X0R3N7</accession>
<evidence type="ECO:0000256" key="1">
    <source>
        <dbReference type="SAM" id="MobiDB-lite"/>
    </source>
</evidence>
<sequence>MPTNFKINPVPKGPPWSISGVEFCVWSYQLSWDAADAPSGRLALVFPGSIDIQDPSVYPEEPAIQGSALFRSAAEDKFYVSVLVPPAPQLNVNVSFIAPSASSATTPLTIVRQDPTTESWSTLPFSVGAGADNALVQMVEGPAESMGLVPPSPHLGKARAASRRVPKATLVSLQVPSDQLSREEGAAVEKYNFLQRLRLSPGEVDSLATHLQQDDRDALATIRSFEGLTVSSALPTAREVAHLPTSILLKFGQMVVQSRKALLPRGDPAERVERPASVLSGKFGVGPEFNETISYHDAFTALEGFRNAFEVSPIGVLNLERLEMTPAGTQRGELIATIPLAPKEKTTVTHKEWSVTSREFTSIVTDSLENYSETGVTENSELAHATTSQTTHSNQFNVNATLSGTFGPVTATVSTGFGSQDSESHSASESRRHAVTTTRQASSRVKQEHKVTVSTTTTTGTLDSTMRVLENTSAINPIRVDYFSLLRKWHVSLYRYGLRLTYDIAVPEPGAAMRTIYAKLDDLRLSLGKFEFNVNAAEITSHTYLDLAYHNDVVLPSPPEDPKEISISTTYTEPGDTTTFGTVRVMEIIIPDGYIVESADLFALQESDVNICDIKVARMQYPHGNLLIGGALPIPYLVGREGTQYLMYYTKGSPSGALTLELKLRPTETAISNWQQQTWAVLFGAAQAKYYAAQQKAQAEIETLTAQISNVNTLTLRREENEEIMKAALKWLLGPTFAFMPDDVLQAFVDQSNEGNPWGGVDLAHGSTAYETGLSVTPNNWGTMLMHQEMIKFINQAIEWENVLSFVYPYFWDIPSSWSFIRGLRHPDATREAFLRAGSARVVLTVRRGWEEAWVTFVETGGFGDTLLPTHPYLSIAREVQAYDQTNYPGIPPANPGGGPLPDDGTTVSTVSADVLIADVDPVDIQVQSSEGFRVGYTAVIDSYSNGATVGGIFTTNQESQVITSVTTGQITVERLLHGHDGSVTPIAIRQAGEAGHLMAEWFEYTPTPGTDIAVTSNLATIV</sequence>
<dbReference type="AlphaFoldDB" id="X0R3N7"/>
<feature type="region of interest" description="Disordered" evidence="1">
    <location>
        <begin position="414"/>
        <end position="457"/>
    </location>
</feature>
<comment type="caution">
    <text evidence="2">The sequence shown here is derived from an EMBL/GenBank/DDBJ whole genome shotgun (WGS) entry which is preliminary data.</text>
</comment>
<feature type="compositionally biased region" description="Basic and acidic residues" evidence="1">
    <location>
        <begin position="422"/>
        <end position="432"/>
    </location>
</feature>
<organism evidence="2 3">
    <name type="scientific">Rhodococcus wratislaviensis NBRC 100605</name>
    <dbReference type="NCBI Taxonomy" id="1219028"/>
    <lineage>
        <taxon>Bacteria</taxon>
        <taxon>Bacillati</taxon>
        <taxon>Actinomycetota</taxon>
        <taxon>Actinomycetes</taxon>
        <taxon>Mycobacteriales</taxon>
        <taxon>Nocardiaceae</taxon>
        <taxon>Rhodococcus</taxon>
    </lineage>
</organism>
<keyword evidence="3" id="KW-1185">Reference proteome</keyword>
<gene>
    <name evidence="2" type="ORF">RW1_022_00670</name>
</gene>
<protein>
    <submittedName>
        <fullName evidence="2">Uncharacterized protein</fullName>
    </submittedName>
</protein>
<evidence type="ECO:0000313" key="2">
    <source>
        <dbReference type="EMBL" id="GAF45490.1"/>
    </source>
</evidence>
<proteinExistence type="predicted"/>
<dbReference type="EMBL" id="BAWF01000022">
    <property type="protein sequence ID" value="GAF45490.1"/>
    <property type="molecule type" value="Genomic_DNA"/>
</dbReference>
<name>X0R3N7_RHOWR</name>
<evidence type="ECO:0000313" key="3">
    <source>
        <dbReference type="Proteomes" id="UP000019491"/>
    </source>
</evidence>
<feature type="compositionally biased region" description="Polar residues" evidence="1">
    <location>
        <begin position="435"/>
        <end position="444"/>
    </location>
</feature>